<keyword evidence="3" id="KW-1185">Reference proteome</keyword>
<organism evidence="2 3">
    <name type="scientific">Gigaspora margarita</name>
    <dbReference type="NCBI Taxonomy" id="4874"/>
    <lineage>
        <taxon>Eukaryota</taxon>
        <taxon>Fungi</taxon>
        <taxon>Fungi incertae sedis</taxon>
        <taxon>Mucoromycota</taxon>
        <taxon>Glomeromycotina</taxon>
        <taxon>Glomeromycetes</taxon>
        <taxon>Diversisporales</taxon>
        <taxon>Gigasporaceae</taxon>
        <taxon>Gigaspora</taxon>
    </lineage>
</organism>
<dbReference type="InterPro" id="IPR004875">
    <property type="entry name" value="DDE_SF_endonuclease_dom"/>
</dbReference>
<sequence>DKNRLIVMLAANSTGSKKLKPIVIGKSSNPRCFKKVKSCIELPVTYKDNKKAWIKYDFFKK</sequence>
<protein>
    <submittedName>
        <fullName evidence="2">33806_t:CDS:1</fullName>
    </submittedName>
</protein>
<feature type="non-terminal residue" evidence="2">
    <location>
        <position position="1"/>
    </location>
</feature>
<gene>
    <name evidence="2" type="ORF">GMARGA_LOCUS27112</name>
</gene>
<proteinExistence type="predicted"/>
<reference evidence="2 3" key="1">
    <citation type="submission" date="2021-06" db="EMBL/GenBank/DDBJ databases">
        <authorList>
            <person name="Kallberg Y."/>
            <person name="Tangrot J."/>
            <person name="Rosling A."/>
        </authorList>
    </citation>
    <scope>NUCLEOTIDE SEQUENCE [LARGE SCALE GENOMIC DNA]</scope>
    <source>
        <strain evidence="2 3">120-4 pot B 10/14</strain>
    </source>
</reference>
<comment type="caution">
    <text evidence="2">The sequence shown here is derived from an EMBL/GenBank/DDBJ whole genome shotgun (WGS) entry which is preliminary data.</text>
</comment>
<evidence type="ECO:0000313" key="3">
    <source>
        <dbReference type="Proteomes" id="UP000789901"/>
    </source>
</evidence>
<dbReference type="EMBL" id="CAJVQB010032699">
    <property type="protein sequence ID" value="CAG8818679.1"/>
    <property type="molecule type" value="Genomic_DNA"/>
</dbReference>
<evidence type="ECO:0000259" key="1">
    <source>
        <dbReference type="Pfam" id="PF03184"/>
    </source>
</evidence>
<evidence type="ECO:0000313" key="2">
    <source>
        <dbReference type="EMBL" id="CAG8818679.1"/>
    </source>
</evidence>
<accession>A0ABN7W666</accession>
<feature type="domain" description="DDE-1" evidence="1">
    <location>
        <begin position="2"/>
        <end position="60"/>
    </location>
</feature>
<dbReference type="Proteomes" id="UP000789901">
    <property type="component" value="Unassembled WGS sequence"/>
</dbReference>
<name>A0ABN7W666_GIGMA</name>
<dbReference type="Pfam" id="PF03184">
    <property type="entry name" value="DDE_1"/>
    <property type="match status" value="1"/>
</dbReference>